<feature type="domain" description="Formyl transferase N-terminal" evidence="9">
    <location>
        <begin position="110"/>
        <end position="224"/>
    </location>
</feature>
<comment type="caution">
    <text evidence="10">The sequence shown here is derived from an EMBL/GenBank/DDBJ whole genome shotgun (WGS) entry which is preliminary data.</text>
</comment>
<evidence type="ECO:0000256" key="1">
    <source>
        <dbReference type="ARBA" id="ARBA00005054"/>
    </source>
</evidence>
<dbReference type="InterPro" id="IPR002376">
    <property type="entry name" value="Formyl_transf_N"/>
</dbReference>
<dbReference type="RefSeq" id="WP_285367873.1">
    <property type="nucleotide sequence ID" value="NZ_JASSQD010000001.1"/>
</dbReference>
<dbReference type="InterPro" id="IPR036477">
    <property type="entry name" value="Formyl_transf_N_sf"/>
</dbReference>
<organism evidence="10 11">
    <name type="scientific">Marinobacter albus</name>
    <dbReference type="NCBI Taxonomy" id="3030833"/>
    <lineage>
        <taxon>Bacteria</taxon>
        <taxon>Pseudomonadati</taxon>
        <taxon>Pseudomonadota</taxon>
        <taxon>Gammaproteobacteria</taxon>
        <taxon>Pseudomonadales</taxon>
        <taxon>Marinobacteraceae</taxon>
        <taxon>Marinobacter</taxon>
    </lineage>
</organism>
<evidence type="ECO:0000313" key="10">
    <source>
        <dbReference type="EMBL" id="MDK9557691.1"/>
    </source>
</evidence>
<dbReference type="Gene3D" id="3.40.50.170">
    <property type="entry name" value="Formyl transferase, N-terminal domain"/>
    <property type="match status" value="1"/>
</dbReference>
<evidence type="ECO:0000256" key="3">
    <source>
        <dbReference type="ARBA" id="ARBA00022679"/>
    </source>
</evidence>
<dbReference type="InterPro" id="IPR001555">
    <property type="entry name" value="GART_AS"/>
</dbReference>
<comment type="similarity">
    <text evidence="5">Belongs to the GART family.</text>
</comment>
<protein>
    <recommendedName>
        <fullName evidence="2">phosphoribosylglycinamide formyltransferase 1</fullName>
        <ecNumber evidence="2">2.1.2.2</ecNumber>
    </recommendedName>
    <alternativeName>
        <fullName evidence="7">5'-phosphoribosylglycinamide transformylase</fullName>
    </alternativeName>
    <alternativeName>
        <fullName evidence="6">GAR transformylase</fullName>
    </alternativeName>
</protein>
<keyword evidence="4" id="KW-0658">Purine biosynthesis</keyword>
<gene>
    <name evidence="10" type="ORF">QQF73_08655</name>
</gene>
<dbReference type="EC" id="2.1.2.2" evidence="2"/>
<keyword evidence="3 10" id="KW-0808">Transferase</keyword>
<dbReference type="Proteomes" id="UP001223547">
    <property type="component" value="Unassembled WGS sequence"/>
</dbReference>
<accession>A0ABT7HDQ0</accession>
<evidence type="ECO:0000256" key="8">
    <source>
        <dbReference type="ARBA" id="ARBA00047664"/>
    </source>
</evidence>
<evidence type="ECO:0000256" key="6">
    <source>
        <dbReference type="ARBA" id="ARBA00041324"/>
    </source>
</evidence>
<evidence type="ECO:0000259" key="9">
    <source>
        <dbReference type="Pfam" id="PF00551"/>
    </source>
</evidence>
<comment type="catalytic activity">
    <reaction evidence="8">
        <text>N(1)-(5-phospho-beta-D-ribosyl)glycinamide + (6R)-10-formyltetrahydrofolate = N(2)-formyl-N(1)-(5-phospho-beta-D-ribosyl)glycinamide + (6S)-5,6,7,8-tetrahydrofolate + H(+)</text>
        <dbReference type="Rhea" id="RHEA:15053"/>
        <dbReference type="ChEBI" id="CHEBI:15378"/>
        <dbReference type="ChEBI" id="CHEBI:57453"/>
        <dbReference type="ChEBI" id="CHEBI:143788"/>
        <dbReference type="ChEBI" id="CHEBI:147286"/>
        <dbReference type="ChEBI" id="CHEBI:195366"/>
        <dbReference type="EC" id="2.1.2.2"/>
    </reaction>
</comment>
<dbReference type="EMBL" id="JASSQD010000001">
    <property type="protein sequence ID" value="MDK9557691.1"/>
    <property type="molecule type" value="Genomic_DNA"/>
</dbReference>
<reference evidence="10 11" key="1">
    <citation type="submission" date="2023-05" db="EMBL/GenBank/DDBJ databases">
        <title>Marinobacter albus sp. nov., a marine bacterium isolated from sand in a coastal intertidal zone of huludao.</title>
        <authorList>
            <person name="Deng T."/>
        </authorList>
    </citation>
    <scope>NUCLEOTIDE SEQUENCE [LARGE SCALE GENOMIC DNA]</scope>
    <source>
        <strain evidence="10 11">M216</strain>
    </source>
</reference>
<evidence type="ECO:0000256" key="7">
    <source>
        <dbReference type="ARBA" id="ARBA00041682"/>
    </source>
</evidence>
<evidence type="ECO:0000256" key="2">
    <source>
        <dbReference type="ARBA" id="ARBA00012254"/>
    </source>
</evidence>
<proteinExistence type="inferred from homology"/>
<dbReference type="PANTHER" id="PTHR43369">
    <property type="entry name" value="PHOSPHORIBOSYLGLYCINAMIDE FORMYLTRANSFERASE"/>
    <property type="match status" value="1"/>
</dbReference>
<dbReference type="Pfam" id="PF00551">
    <property type="entry name" value="Formyl_trans_N"/>
    <property type="match status" value="1"/>
</dbReference>
<comment type="pathway">
    <text evidence="1">Purine metabolism; IMP biosynthesis via de novo pathway; N(2)-formyl-N(1)-(5-phospho-D-ribosyl)glycinamide from N(1)-(5-phospho-D-ribosyl)glycinamide (10-formyl THF route): step 1/1.</text>
</comment>
<dbReference type="GO" id="GO:0016740">
    <property type="term" value="F:transferase activity"/>
    <property type="evidence" value="ECO:0007669"/>
    <property type="project" value="UniProtKB-KW"/>
</dbReference>
<evidence type="ECO:0000256" key="4">
    <source>
        <dbReference type="ARBA" id="ARBA00022755"/>
    </source>
</evidence>
<sequence length="302" mass="33753">MRTVVVVSQDKSDIFFANQLMKSLNVVGIVVENQIPERDGSSLLSKAMKYASNPLVFSRKVVEVVDRKLIEGKQDYNREENALDFGEEGRVLHPVDGVEVLRTEGVNAINSPEYRDWIQQLAPDVIAVCGASIMKSEILAIPPHGTLNLHGGLSQFYRGLFTTDWAIHNREPECIGATVHFVSEGVDDGDVVYQGRPSISDGDNPNSLYEKVVRLGVSMMIKAIEDIENSRCRPTRLTTKGRLYLHGMFDTRAKRDTWRRIREGVIGDYLVEKSERDERVLAALINEFPVQGVPVTRLSGAV</sequence>
<dbReference type="SUPFAM" id="SSF53328">
    <property type="entry name" value="Formyltransferase"/>
    <property type="match status" value="1"/>
</dbReference>
<name>A0ABT7HDQ0_9GAMM</name>
<evidence type="ECO:0000313" key="11">
    <source>
        <dbReference type="Proteomes" id="UP001223547"/>
    </source>
</evidence>
<dbReference type="CDD" id="cd08653">
    <property type="entry name" value="FMT_core_like_3"/>
    <property type="match status" value="1"/>
</dbReference>
<evidence type="ECO:0000256" key="5">
    <source>
        <dbReference type="ARBA" id="ARBA00038440"/>
    </source>
</evidence>
<keyword evidence="11" id="KW-1185">Reference proteome</keyword>
<dbReference type="PROSITE" id="PS00373">
    <property type="entry name" value="GART"/>
    <property type="match status" value="1"/>
</dbReference>
<dbReference type="PANTHER" id="PTHR43369:SF2">
    <property type="entry name" value="PHOSPHORIBOSYLGLYCINAMIDE FORMYLTRANSFERASE"/>
    <property type="match status" value="1"/>
</dbReference>